<organism evidence="2">
    <name type="scientific">Hemiselmis andersenii</name>
    <name type="common">Cryptophyte alga</name>
    <dbReference type="NCBI Taxonomy" id="464988"/>
    <lineage>
        <taxon>Eukaryota</taxon>
        <taxon>Cryptophyceae</taxon>
        <taxon>Cryptomonadales</taxon>
        <taxon>Hemiselmidaceae</taxon>
        <taxon>Hemiselmis</taxon>
    </lineage>
</organism>
<evidence type="ECO:0000256" key="1">
    <source>
        <dbReference type="SAM" id="MobiDB-lite"/>
    </source>
</evidence>
<accession>A0A7S1HAH2</accession>
<dbReference type="EMBL" id="HBFX01046340">
    <property type="protein sequence ID" value="CAD8976848.1"/>
    <property type="molecule type" value="Transcribed_RNA"/>
</dbReference>
<dbReference type="AlphaFoldDB" id="A0A7S1HAH2"/>
<evidence type="ECO:0000313" key="2">
    <source>
        <dbReference type="EMBL" id="CAD8976848.1"/>
    </source>
</evidence>
<feature type="region of interest" description="Disordered" evidence="1">
    <location>
        <begin position="1"/>
        <end position="161"/>
    </location>
</feature>
<reference evidence="2" key="1">
    <citation type="submission" date="2021-01" db="EMBL/GenBank/DDBJ databases">
        <authorList>
            <person name="Corre E."/>
            <person name="Pelletier E."/>
            <person name="Niang G."/>
            <person name="Scheremetjew M."/>
            <person name="Finn R."/>
            <person name="Kale V."/>
            <person name="Holt S."/>
            <person name="Cochrane G."/>
            <person name="Meng A."/>
            <person name="Brown T."/>
            <person name="Cohen L."/>
        </authorList>
    </citation>
    <scope>NUCLEOTIDE SEQUENCE</scope>
    <source>
        <strain evidence="2">CCMP644</strain>
    </source>
</reference>
<sequence>MALAEEDSIRVSFTGDEKENAADTNNNNNAQPGGGEAAPSHEGLSLEERLALFRARKEESRRRLEGGAGEQAGTSPKAARTPGRRKLDTASHLATSDAASKPRRVGASPSSLTAGAERVANANRKATKPRPFALSRTNATRPKTAPVTRDAVARAATASWR</sequence>
<name>A0A7S1HAH2_HEMAN</name>
<feature type="compositionally biased region" description="Low complexity" evidence="1">
    <location>
        <begin position="144"/>
        <end position="161"/>
    </location>
</feature>
<gene>
    <name evidence="2" type="ORF">HAND00432_LOCUS27856</name>
</gene>
<proteinExistence type="predicted"/>
<protein>
    <submittedName>
        <fullName evidence="2">Uncharacterized protein</fullName>
    </submittedName>
</protein>
<feature type="compositionally biased region" description="Low complexity" evidence="1">
    <location>
        <begin position="22"/>
        <end position="31"/>
    </location>
</feature>
<feature type="compositionally biased region" description="Basic and acidic residues" evidence="1">
    <location>
        <begin position="44"/>
        <end position="65"/>
    </location>
</feature>